<keyword evidence="3" id="KW-1185">Reference proteome</keyword>
<feature type="region of interest" description="Disordered" evidence="1">
    <location>
        <begin position="114"/>
        <end position="133"/>
    </location>
</feature>
<sequence>MNSASGETDPAQVSQAVDALARSILAQRIAAHQKKPERMQKLASLKQQFDALVHAEQAFSNRHPMPALRLDAAKLDGELHEGLKTVALEGTQYVLLPLVQGLGPQALEHTAKAQAAVEPSSAPTTTVKTNTKKKNKKTKLTCSYCDTPGHTRAHCEKRNLKPVP</sequence>
<name>A0A1G4J270_9SACH</name>
<protein>
    <submittedName>
        <fullName evidence="2">LAME_0C05644g1_1</fullName>
    </submittedName>
</protein>
<evidence type="ECO:0000313" key="2">
    <source>
        <dbReference type="EMBL" id="SCU83563.1"/>
    </source>
</evidence>
<evidence type="ECO:0000313" key="3">
    <source>
        <dbReference type="Proteomes" id="UP000191144"/>
    </source>
</evidence>
<accession>A0A1G4J270</accession>
<dbReference type="EMBL" id="LT598479">
    <property type="protein sequence ID" value="SCU83563.1"/>
    <property type="molecule type" value="Genomic_DNA"/>
</dbReference>
<dbReference type="Pfam" id="PF16588">
    <property type="entry name" value="zf-C2H2_10"/>
    <property type="match status" value="1"/>
</dbReference>
<dbReference type="Proteomes" id="UP000191144">
    <property type="component" value="Chromosome C"/>
</dbReference>
<dbReference type="OrthoDB" id="4069967at2759"/>
<proteinExistence type="predicted"/>
<reference evidence="3" key="1">
    <citation type="submission" date="2016-03" db="EMBL/GenBank/DDBJ databases">
        <authorList>
            <person name="Devillers Hugo."/>
        </authorList>
    </citation>
    <scope>NUCLEOTIDE SEQUENCE [LARGE SCALE GENOMIC DNA]</scope>
</reference>
<gene>
    <name evidence="2" type="ORF">LAME_0C05644G</name>
</gene>
<organism evidence="2 3">
    <name type="scientific">Lachancea meyersii CBS 8951</name>
    <dbReference type="NCBI Taxonomy" id="1266667"/>
    <lineage>
        <taxon>Eukaryota</taxon>
        <taxon>Fungi</taxon>
        <taxon>Dikarya</taxon>
        <taxon>Ascomycota</taxon>
        <taxon>Saccharomycotina</taxon>
        <taxon>Saccharomycetes</taxon>
        <taxon>Saccharomycetales</taxon>
        <taxon>Saccharomycetaceae</taxon>
        <taxon>Lachancea</taxon>
    </lineage>
</organism>
<dbReference type="AlphaFoldDB" id="A0A1G4J270"/>
<evidence type="ECO:0000256" key="1">
    <source>
        <dbReference type="SAM" id="MobiDB-lite"/>
    </source>
</evidence>